<reference evidence="9 10" key="2">
    <citation type="journal article" date="2011" name="Stand. Genomic Sci.">
        <title>Complete genome sequence of Truepera radiovictrix type strain (RQ-24).</title>
        <authorList>
            <person name="Ivanova N."/>
            <person name="Rohde C."/>
            <person name="Munk C."/>
            <person name="Nolan M."/>
            <person name="Lucas S."/>
            <person name="Del Rio T.G."/>
            <person name="Tice H."/>
            <person name="Deshpande S."/>
            <person name="Cheng J.F."/>
            <person name="Tapia R."/>
            <person name="Han C."/>
            <person name="Goodwin L."/>
            <person name="Pitluck S."/>
            <person name="Liolios K."/>
            <person name="Mavromatis K."/>
            <person name="Mikhailova N."/>
            <person name="Pati A."/>
            <person name="Chen A."/>
            <person name="Palaniappan K."/>
            <person name="Land M."/>
            <person name="Hauser L."/>
            <person name="Chang Y.J."/>
            <person name="Jeffries C.D."/>
            <person name="Brambilla E."/>
            <person name="Rohde M."/>
            <person name="Goker M."/>
            <person name="Tindall B.J."/>
            <person name="Woyke T."/>
            <person name="Bristow J."/>
            <person name="Eisen J.A."/>
            <person name="Markowitz V."/>
            <person name="Hugenholtz P."/>
            <person name="Kyrpides N.C."/>
            <person name="Klenk H.P."/>
            <person name="Lapidus A."/>
        </authorList>
    </citation>
    <scope>NUCLEOTIDE SEQUENCE [LARGE SCALE GENOMIC DNA]</scope>
    <source>
        <strain evidence="10">DSM 17093 / CIP 108686 / LMG 22925 / RQ-24</strain>
    </source>
</reference>
<evidence type="ECO:0000256" key="5">
    <source>
        <dbReference type="ARBA" id="ARBA00022967"/>
    </source>
</evidence>
<keyword evidence="3 7" id="KW-0547">Nucleotide-binding</keyword>
<sequence>MRYKPPPVAPAEAIHIREVYKRFGTPNDPVIALEGVTLTVAEDEFFTLLGPSGCGKTTLLRLLAGFEAPTEGDIFLFGEPLAGKPPHKRPVNTVFQHYALFPHMTVAQNVAFGLEMLGQSAAEVKRAVARSLELVQMTGFAARRPAQLSGGQQQRVALARALAPRPKVLLLDEPLSALDLKLRHAMRGELKALQRETGVTFIFVTHDQEEALTMSDRIAVMASGRVQQVGTPAEIYEGPVNRFVADFVGRTNFLTGTVLASSGEEAVVALFGRRIRVAGARRPGERVTLVVRPEKLALHPASAAPEAEGAFDGTVESSMYLGTDTSYRVRVADGAAGEAVLEVRDPNARTGAARFAVGERVRLLLAPLAARVLEEASA</sequence>
<dbReference type="eggNOG" id="COG3842">
    <property type="taxonomic scope" value="Bacteria"/>
</dbReference>
<dbReference type="SMART" id="SM00382">
    <property type="entry name" value="AAA"/>
    <property type="match status" value="1"/>
</dbReference>
<evidence type="ECO:0000256" key="7">
    <source>
        <dbReference type="RuleBase" id="RU364083"/>
    </source>
</evidence>
<dbReference type="PANTHER" id="PTHR42781:SF4">
    <property type="entry name" value="SPERMIDINE_PUTRESCINE IMPORT ATP-BINDING PROTEIN POTA"/>
    <property type="match status" value="1"/>
</dbReference>
<keyword evidence="5 7" id="KW-1278">Translocase</keyword>
<dbReference type="InterPro" id="IPR003439">
    <property type="entry name" value="ABC_transporter-like_ATP-bd"/>
</dbReference>
<name>D7CTB4_TRURR</name>
<protein>
    <recommendedName>
        <fullName evidence="7">Spermidine/putrescine import ATP-binding protein PotA</fullName>
        <ecNumber evidence="7">7.6.2.11</ecNumber>
    </recommendedName>
</protein>
<dbReference type="GO" id="GO:0043190">
    <property type="term" value="C:ATP-binding cassette (ABC) transporter complex"/>
    <property type="evidence" value="ECO:0007669"/>
    <property type="project" value="InterPro"/>
</dbReference>
<evidence type="ECO:0000313" key="10">
    <source>
        <dbReference type="Proteomes" id="UP000000379"/>
    </source>
</evidence>
<dbReference type="HOGENOM" id="CLU_000604_1_1_0"/>
<dbReference type="EC" id="7.6.2.11" evidence="7"/>
<dbReference type="Gene3D" id="2.40.50.100">
    <property type="match status" value="1"/>
</dbReference>
<dbReference type="NCBIfam" id="TIGR01187">
    <property type="entry name" value="potA"/>
    <property type="match status" value="1"/>
</dbReference>
<dbReference type="GO" id="GO:0016887">
    <property type="term" value="F:ATP hydrolysis activity"/>
    <property type="evidence" value="ECO:0007669"/>
    <property type="project" value="InterPro"/>
</dbReference>
<dbReference type="GO" id="GO:0005524">
    <property type="term" value="F:ATP binding"/>
    <property type="evidence" value="ECO:0007669"/>
    <property type="project" value="UniProtKB-KW"/>
</dbReference>
<organism evidence="9 10">
    <name type="scientific">Truepera radiovictrix (strain DSM 17093 / CIP 108686 / LMG 22925 / RQ-24)</name>
    <dbReference type="NCBI Taxonomy" id="649638"/>
    <lineage>
        <taxon>Bacteria</taxon>
        <taxon>Thermotogati</taxon>
        <taxon>Deinococcota</taxon>
        <taxon>Deinococci</taxon>
        <taxon>Trueperales</taxon>
        <taxon>Trueperaceae</taxon>
        <taxon>Truepera</taxon>
    </lineage>
</organism>
<keyword evidence="4 7" id="KW-0067">ATP-binding</keyword>
<dbReference type="SUPFAM" id="SSF52540">
    <property type="entry name" value="P-loop containing nucleoside triphosphate hydrolases"/>
    <property type="match status" value="1"/>
</dbReference>
<keyword evidence="1 7" id="KW-0813">Transport</keyword>
<dbReference type="FunFam" id="3.40.50.300:FF:000133">
    <property type="entry name" value="Spermidine/putrescine import ATP-binding protein PotA"/>
    <property type="match status" value="1"/>
</dbReference>
<dbReference type="GO" id="GO:0015417">
    <property type="term" value="F:ABC-type polyamine transporter activity"/>
    <property type="evidence" value="ECO:0007669"/>
    <property type="project" value="UniProtKB-EC"/>
</dbReference>
<dbReference type="Gene3D" id="3.40.50.300">
    <property type="entry name" value="P-loop containing nucleotide triphosphate hydrolases"/>
    <property type="match status" value="1"/>
</dbReference>
<evidence type="ECO:0000313" key="9">
    <source>
        <dbReference type="EMBL" id="ADI15577.1"/>
    </source>
</evidence>
<evidence type="ECO:0000256" key="2">
    <source>
        <dbReference type="ARBA" id="ARBA00022475"/>
    </source>
</evidence>
<dbReference type="AlphaFoldDB" id="D7CTB4"/>
<dbReference type="OrthoDB" id="9802264at2"/>
<evidence type="ECO:0000256" key="3">
    <source>
        <dbReference type="ARBA" id="ARBA00022741"/>
    </source>
</evidence>
<keyword evidence="2 7" id="KW-1003">Cell membrane</keyword>
<dbReference type="InterPro" id="IPR008995">
    <property type="entry name" value="Mo/tungstate-bd_C_term_dom"/>
</dbReference>
<dbReference type="InterPro" id="IPR013611">
    <property type="entry name" value="Transp-assoc_OB_typ2"/>
</dbReference>
<evidence type="ECO:0000256" key="1">
    <source>
        <dbReference type="ARBA" id="ARBA00022448"/>
    </source>
</evidence>
<dbReference type="PANTHER" id="PTHR42781">
    <property type="entry name" value="SPERMIDINE/PUTRESCINE IMPORT ATP-BINDING PROTEIN POTA"/>
    <property type="match status" value="1"/>
</dbReference>
<dbReference type="RefSeq" id="WP_013178939.1">
    <property type="nucleotide sequence ID" value="NC_014221.1"/>
</dbReference>
<comment type="similarity">
    <text evidence="7">Belongs to the ABC transporter superfamily. Spermidine/putrescine importer (TC 3.A.1.11.1) family.</text>
</comment>
<dbReference type="InterPro" id="IPR027417">
    <property type="entry name" value="P-loop_NTPase"/>
</dbReference>
<dbReference type="SUPFAM" id="SSF50331">
    <property type="entry name" value="MOP-like"/>
    <property type="match status" value="1"/>
</dbReference>
<dbReference type="InterPro" id="IPR005893">
    <property type="entry name" value="PotA-like"/>
</dbReference>
<dbReference type="InterPro" id="IPR017871">
    <property type="entry name" value="ABC_transporter-like_CS"/>
</dbReference>
<evidence type="ECO:0000259" key="8">
    <source>
        <dbReference type="PROSITE" id="PS50893"/>
    </source>
</evidence>
<feature type="domain" description="ABC transporter" evidence="8">
    <location>
        <begin position="14"/>
        <end position="248"/>
    </location>
</feature>
<evidence type="ECO:0000256" key="4">
    <source>
        <dbReference type="ARBA" id="ARBA00022840"/>
    </source>
</evidence>
<comment type="subunit">
    <text evidence="7">The complex is composed of two ATP-binding proteins (PotA), two transmembrane proteins (PotB and PotC) and a solute-binding protein (PotD).</text>
</comment>
<dbReference type="KEGG" id="tra:Trad_2469"/>
<proteinExistence type="inferred from homology"/>
<comment type="catalytic activity">
    <reaction evidence="7">
        <text>ATP + H2O + polyamine-[polyamine-binding protein]Side 1 = ADP + phosphate + polyamineSide 2 + [polyamine-binding protein]Side 1.</text>
        <dbReference type="EC" id="7.6.2.11"/>
    </reaction>
</comment>
<dbReference type="STRING" id="649638.Trad_2469"/>
<comment type="function">
    <text evidence="7">Part of the ABC transporter complex PotABCD involved in spermidine/putrescine import. Responsible for energy coupling to the transport system.</text>
</comment>
<gene>
    <name evidence="7" type="primary">potA</name>
    <name evidence="9" type="ordered locus">Trad_2469</name>
</gene>
<dbReference type="Pfam" id="PF08402">
    <property type="entry name" value="TOBE_2"/>
    <property type="match status" value="1"/>
</dbReference>
<dbReference type="PROSITE" id="PS50893">
    <property type="entry name" value="ABC_TRANSPORTER_2"/>
    <property type="match status" value="1"/>
</dbReference>
<accession>D7CTB4</accession>
<dbReference type="InterPro" id="IPR003593">
    <property type="entry name" value="AAA+_ATPase"/>
</dbReference>
<dbReference type="Pfam" id="PF00005">
    <property type="entry name" value="ABC_tran"/>
    <property type="match status" value="1"/>
</dbReference>
<dbReference type="InterPro" id="IPR050093">
    <property type="entry name" value="ABC_SmlMolc_Importer"/>
</dbReference>
<evidence type="ECO:0000256" key="6">
    <source>
        <dbReference type="ARBA" id="ARBA00023136"/>
    </source>
</evidence>
<keyword evidence="6 7" id="KW-0472">Membrane</keyword>
<reference evidence="10" key="1">
    <citation type="submission" date="2010-05" db="EMBL/GenBank/DDBJ databases">
        <title>The complete genome of Truepera radiovictris DSM 17093.</title>
        <authorList>
            <consortium name="US DOE Joint Genome Institute (JGI-PGF)"/>
            <person name="Lucas S."/>
            <person name="Copeland A."/>
            <person name="Lapidus A."/>
            <person name="Glavina del Rio T."/>
            <person name="Dalin E."/>
            <person name="Tice H."/>
            <person name="Bruce D."/>
            <person name="Goodwin L."/>
            <person name="Pitluck S."/>
            <person name="Kyrpides N."/>
            <person name="Mavromatis K."/>
            <person name="Ovchinnikova G."/>
            <person name="Munk A.C."/>
            <person name="Detter J.C."/>
            <person name="Han C."/>
            <person name="Tapia R."/>
            <person name="Land M."/>
            <person name="Hauser L."/>
            <person name="Markowitz V."/>
            <person name="Cheng J.-F."/>
            <person name="Hugenholtz P."/>
            <person name="Woyke T."/>
            <person name="Wu D."/>
            <person name="Tindall B."/>
            <person name="Pomrenke H.G."/>
            <person name="Brambilla E."/>
            <person name="Klenk H.-P."/>
            <person name="Eisen J.A."/>
        </authorList>
    </citation>
    <scope>NUCLEOTIDE SEQUENCE [LARGE SCALE GENOMIC DNA]</scope>
    <source>
        <strain evidence="10">DSM 17093 / CIP 108686 / LMG 22925 / RQ-24</strain>
    </source>
</reference>
<dbReference type="EMBL" id="CP002049">
    <property type="protein sequence ID" value="ADI15577.1"/>
    <property type="molecule type" value="Genomic_DNA"/>
</dbReference>
<dbReference type="PROSITE" id="PS00211">
    <property type="entry name" value="ABC_TRANSPORTER_1"/>
    <property type="match status" value="1"/>
</dbReference>
<keyword evidence="10" id="KW-1185">Reference proteome</keyword>
<dbReference type="Proteomes" id="UP000000379">
    <property type="component" value="Chromosome"/>
</dbReference>